<dbReference type="RefSeq" id="WP_205168412.1">
    <property type="nucleotide sequence ID" value="NZ_JAFBDZ010000001.1"/>
</dbReference>
<dbReference type="NCBIfam" id="TIGR03831">
    <property type="entry name" value="YgiT_finger"/>
    <property type="match status" value="1"/>
</dbReference>
<organism evidence="1 2">
    <name type="scientific">Rossellomorea pakistanensis</name>
    <dbReference type="NCBI Taxonomy" id="992288"/>
    <lineage>
        <taxon>Bacteria</taxon>
        <taxon>Bacillati</taxon>
        <taxon>Bacillota</taxon>
        <taxon>Bacilli</taxon>
        <taxon>Bacillales</taxon>
        <taxon>Bacillaceae</taxon>
        <taxon>Rossellomorea</taxon>
    </lineage>
</organism>
<evidence type="ECO:0000313" key="1">
    <source>
        <dbReference type="EMBL" id="MBM7584231.1"/>
    </source>
</evidence>
<sequence>MNKIVSCEWCSSLSVEKTTGSVFWELPDGTRAIEIEQTPTFQCKECNMEYQPEEIVSEIEDQLYLIDTSKIGKVITHEELMKIPRFLKKNYFRF</sequence>
<gene>
    <name evidence="1" type="ORF">JOC86_000768</name>
</gene>
<keyword evidence="2" id="KW-1185">Reference proteome</keyword>
<accession>A0ABS2N9J0</accession>
<dbReference type="EMBL" id="JAFBDZ010000001">
    <property type="protein sequence ID" value="MBM7584231.1"/>
    <property type="molecule type" value="Genomic_DNA"/>
</dbReference>
<proteinExistence type="predicted"/>
<name>A0ABS2N9J0_9BACI</name>
<evidence type="ECO:0000313" key="2">
    <source>
        <dbReference type="Proteomes" id="UP001646157"/>
    </source>
</evidence>
<protein>
    <submittedName>
        <fullName evidence="1">YokU family protein</fullName>
    </submittedName>
</protein>
<dbReference type="InterPro" id="IPR022451">
    <property type="entry name" value="CHP03829_YokU"/>
</dbReference>
<dbReference type="Proteomes" id="UP001646157">
    <property type="component" value="Unassembled WGS sequence"/>
</dbReference>
<dbReference type="CDD" id="cd12870">
    <property type="entry name" value="MqsA"/>
    <property type="match status" value="1"/>
</dbReference>
<dbReference type="Pfam" id="PF14122">
    <property type="entry name" value="YokU"/>
    <property type="match status" value="1"/>
</dbReference>
<reference evidence="1 2" key="1">
    <citation type="submission" date="2021-01" db="EMBL/GenBank/DDBJ databases">
        <title>Genomic Encyclopedia of Type Strains, Phase IV (KMG-IV): sequencing the most valuable type-strain genomes for metagenomic binning, comparative biology and taxonomic classification.</title>
        <authorList>
            <person name="Goeker M."/>
        </authorList>
    </citation>
    <scope>NUCLEOTIDE SEQUENCE [LARGE SCALE GENOMIC DNA]</scope>
    <source>
        <strain evidence="1 2">DSM 24834</strain>
    </source>
</reference>
<dbReference type="NCBIfam" id="TIGR03829">
    <property type="entry name" value="YokU_near_AblA"/>
    <property type="match status" value="1"/>
</dbReference>
<dbReference type="InterPro" id="IPR022453">
    <property type="entry name" value="Znf_MqsA-type"/>
</dbReference>
<comment type="caution">
    <text evidence="1">The sequence shown here is derived from an EMBL/GenBank/DDBJ whole genome shotgun (WGS) entry which is preliminary data.</text>
</comment>